<feature type="transmembrane region" description="Helical" evidence="1">
    <location>
        <begin position="35"/>
        <end position="57"/>
    </location>
</feature>
<dbReference type="AlphaFoldDB" id="A0A6L8MNC5"/>
<keyword evidence="1" id="KW-0812">Transmembrane</keyword>
<dbReference type="Proteomes" id="UP000449678">
    <property type="component" value="Unassembled WGS sequence"/>
</dbReference>
<dbReference type="EMBL" id="WWCP01000018">
    <property type="protein sequence ID" value="MYM83366.1"/>
    <property type="molecule type" value="Genomic_DNA"/>
</dbReference>
<sequence>MLIFHSLTGNAVASAALVVAWLCVLRWARHSGWGIALLTLIGTIGHEALHAAVGWAVNAQPTSFSIIPKRQKNCWVLGSVGFRNLNIWNAAPAAFAPLLLAWVAWLVFGHWMQPAFQHGHYLSWAGAGYVTAVALFSAVPSHIDIKLGAASALMYGVIGGVIALAIYSSSSTLAFG</sequence>
<evidence type="ECO:0000313" key="4">
    <source>
        <dbReference type="Proteomes" id="UP000449678"/>
    </source>
</evidence>
<comment type="caution">
    <text evidence="3">The sequence shown here is derived from an EMBL/GenBank/DDBJ whole genome shotgun (WGS) entry which is preliminary data.</text>
</comment>
<reference evidence="4 5" key="1">
    <citation type="submission" date="2019-12" db="EMBL/GenBank/DDBJ databases">
        <title>Novel species isolated from a subtropical stream in China.</title>
        <authorList>
            <person name="Lu H."/>
        </authorList>
    </citation>
    <scope>NUCLEOTIDE SEQUENCE [LARGE SCALE GENOMIC DNA]</scope>
    <source>
        <strain evidence="3 5">FT50W</strain>
        <strain evidence="2 4">FT94W</strain>
    </source>
</reference>
<feature type="transmembrane region" description="Helical" evidence="1">
    <location>
        <begin position="6"/>
        <end position="28"/>
    </location>
</feature>
<organism evidence="3 5">
    <name type="scientific">Duganella lactea</name>
    <dbReference type="NCBI Taxonomy" id="2692173"/>
    <lineage>
        <taxon>Bacteria</taxon>
        <taxon>Pseudomonadati</taxon>
        <taxon>Pseudomonadota</taxon>
        <taxon>Betaproteobacteria</taxon>
        <taxon>Burkholderiales</taxon>
        <taxon>Oxalobacteraceae</taxon>
        <taxon>Telluria group</taxon>
        <taxon>Duganella</taxon>
    </lineage>
</organism>
<evidence type="ECO:0000313" key="5">
    <source>
        <dbReference type="Proteomes" id="UP000474565"/>
    </source>
</evidence>
<gene>
    <name evidence="2" type="ORF">GTP38_09155</name>
    <name evidence="3" type="ORF">GTP44_15570</name>
</gene>
<feature type="transmembrane region" description="Helical" evidence="1">
    <location>
        <begin position="87"/>
        <end position="109"/>
    </location>
</feature>
<evidence type="ECO:0000313" key="3">
    <source>
        <dbReference type="EMBL" id="MYM83366.1"/>
    </source>
</evidence>
<keyword evidence="1" id="KW-1133">Transmembrane helix</keyword>
<evidence type="ECO:0000256" key="1">
    <source>
        <dbReference type="SAM" id="Phobius"/>
    </source>
</evidence>
<keyword evidence="1" id="KW-0472">Membrane</keyword>
<feature type="transmembrane region" description="Helical" evidence="1">
    <location>
        <begin position="145"/>
        <end position="167"/>
    </location>
</feature>
<evidence type="ECO:0000313" key="2">
    <source>
        <dbReference type="EMBL" id="MYM34504.1"/>
    </source>
</evidence>
<dbReference type="RefSeq" id="WP_160989893.1">
    <property type="nucleotide sequence ID" value="NZ_WWCO01000005.1"/>
</dbReference>
<name>A0A6L8MNC5_9BURK</name>
<feature type="transmembrane region" description="Helical" evidence="1">
    <location>
        <begin position="121"/>
        <end position="139"/>
    </location>
</feature>
<dbReference type="EMBL" id="WWCO01000005">
    <property type="protein sequence ID" value="MYM34504.1"/>
    <property type="molecule type" value="Genomic_DNA"/>
</dbReference>
<keyword evidence="4" id="KW-1185">Reference proteome</keyword>
<accession>A0A6L8MNC5</accession>
<protein>
    <submittedName>
        <fullName evidence="3">Uncharacterized protein</fullName>
    </submittedName>
</protein>
<dbReference type="Proteomes" id="UP000474565">
    <property type="component" value="Unassembled WGS sequence"/>
</dbReference>
<proteinExistence type="predicted"/>